<dbReference type="RefSeq" id="WP_132977300.1">
    <property type="nucleotide sequence ID" value="NZ_SMAO01000005.1"/>
</dbReference>
<dbReference type="Gene3D" id="3.40.1350.10">
    <property type="match status" value="1"/>
</dbReference>
<keyword evidence="3" id="KW-0540">Nuclease</keyword>
<dbReference type="PANTHER" id="PTHR34039:SF1">
    <property type="entry name" value="UPF0102 PROTEIN YRAN"/>
    <property type="match status" value="1"/>
</dbReference>
<keyword evidence="3" id="KW-0255">Endonuclease</keyword>
<dbReference type="NCBIfam" id="NF009150">
    <property type="entry name" value="PRK12497.1-3"/>
    <property type="match status" value="1"/>
</dbReference>
<dbReference type="HAMAP" id="MF_00048">
    <property type="entry name" value="UPF0102"/>
    <property type="match status" value="1"/>
</dbReference>
<dbReference type="NCBIfam" id="TIGR00252">
    <property type="entry name" value="YraN family protein"/>
    <property type="match status" value="1"/>
</dbReference>
<evidence type="ECO:0000256" key="2">
    <source>
        <dbReference type="HAMAP-Rule" id="MF_00048"/>
    </source>
</evidence>
<dbReference type="InterPro" id="IPR003509">
    <property type="entry name" value="UPF0102_YraN-like"/>
</dbReference>
<name>A0A4R3MXZ5_9GAMM</name>
<dbReference type="NCBIfam" id="NF009154">
    <property type="entry name" value="PRK12497.3-3"/>
    <property type="match status" value="1"/>
</dbReference>
<sequence>MAERGAPPTAGMVGAEKERLAESFLINQGLRPVARNHRCRYGEIDLIMREAAVLVFVEVRFRRSTRFGSPADTVDARKQRRLIAAARHYLQGHPTSLACRFDVLAISGENQIQWIKHAFTLDSN</sequence>
<reference evidence="3 4" key="1">
    <citation type="submission" date="2019-03" db="EMBL/GenBank/DDBJ databases">
        <title>Genomic Encyclopedia of Type Strains, Phase IV (KMG-IV): sequencing the most valuable type-strain genomes for metagenomic binning, comparative biology and taxonomic classification.</title>
        <authorList>
            <person name="Goeker M."/>
        </authorList>
    </citation>
    <scope>NUCLEOTIDE SEQUENCE [LARGE SCALE GENOMIC DNA]</scope>
    <source>
        <strain evidence="3 4">DSM 13587</strain>
    </source>
</reference>
<protein>
    <recommendedName>
        <fullName evidence="2">UPF0102 protein EDC35_105126</fullName>
    </recommendedName>
</protein>
<accession>A0A4R3MXZ5</accession>
<comment type="similarity">
    <text evidence="1 2">Belongs to the UPF0102 family.</text>
</comment>
<dbReference type="Pfam" id="PF02021">
    <property type="entry name" value="UPF0102"/>
    <property type="match status" value="1"/>
</dbReference>
<dbReference type="InterPro" id="IPR011335">
    <property type="entry name" value="Restrct_endonuc-II-like"/>
</dbReference>
<dbReference type="GO" id="GO:0003676">
    <property type="term" value="F:nucleic acid binding"/>
    <property type="evidence" value="ECO:0007669"/>
    <property type="project" value="InterPro"/>
</dbReference>
<dbReference type="SUPFAM" id="SSF52980">
    <property type="entry name" value="Restriction endonuclease-like"/>
    <property type="match status" value="1"/>
</dbReference>
<keyword evidence="4" id="KW-1185">Reference proteome</keyword>
<evidence type="ECO:0000313" key="4">
    <source>
        <dbReference type="Proteomes" id="UP000295717"/>
    </source>
</evidence>
<dbReference type="Proteomes" id="UP000295717">
    <property type="component" value="Unassembled WGS sequence"/>
</dbReference>
<dbReference type="CDD" id="cd20736">
    <property type="entry name" value="PoNe_Nuclease"/>
    <property type="match status" value="1"/>
</dbReference>
<keyword evidence="3" id="KW-0378">Hydrolase</keyword>
<dbReference type="PANTHER" id="PTHR34039">
    <property type="entry name" value="UPF0102 PROTEIN YRAN"/>
    <property type="match status" value="1"/>
</dbReference>
<evidence type="ECO:0000256" key="1">
    <source>
        <dbReference type="ARBA" id="ARBA00006738"/>
    </source>
</evidence>
<proteinExistence type="inferred from homology"/>
<dbReference type="AlphaFoldDB" id="A0A4R3MXZ5"/>
<gene>
    <name evidence="3" type="ORF">EDC35_105126</name>
</gene>
<dbReference type="GO" id="GO:0004519">
    <property type="term" value="F:endonuclease activity"/>
    <property type="evidence" value="ECO:0007669"/>
    <property type="project" value="UniProtKB-KW"/>
</dbReference>
<comment type="caution">
    <text evidence="3">The sequence shown here is derived from an EMBL/GenBank/DDBJ whole genome shotgun (WGS) entry which is preliminary data.</text>
</comment>
<organism evidence="3 4">
    <name type="scientific">Thiobaca trueperi</name>
    <dbReference type="NCBI Taxonomy" id="127458"/>
    <lineage>
        <taxon>Bacteria</taxon>
        <taxon>Pseudomonadati</taxon>
        <taxon>Pseudomonadota</taxon>
        <taxon>Gammaproteobacteria</taxon>
        <taxon>Chromatiales</taxon>
        <taxon>Chromatiaceae</taxon>
        <taxon>Thiobaca</taxon>
    </lineage>
</organism>
<dbReference type="InterPro" id="IPR011856">
    <property type="entry name" value="tRNA_endonuc-like_dom_sf"/>
</dbReference>
<dbReference type="EMBL" id="SMAO01000005">
    <property type="protein sequence ID" value="TCT20687.1"/>
    <property type="molecule type" value="Genomic_DNA"/>
</dbReference>
<evidence type="ECO:0000313" key="3">
    <source>
        <dbReference type="EMBL" id="TCT20687.1"/>
    </source>
</evidence>
<dbReference type="OrthoDB" id="9794876at2"/>